<dbReference type="OrthoDB" id="7845678at2"/>
<evidence type="ECO:0000313" key="1">
    <source>
        <dbReference type="EMBL" id="SFO26445.1"/>
    </source>
</evidence>
<protein>
    <submittedName>
        <fullName evidence="1">Uncharacterized protein</fullName>
    </submittedName>
</protein>
<keyword evidence="2" id="KW-1185">Reference proteome</keyword>
<dbReference type="EMBL" id="FOVP01000021">
    <property type="protein sequence ID" value="SFO26445.1"/>
    <property type="molecule type" value="Genomic_DNA"/>
</dbReference>
<sequence>MREEITITAQMVYDCPAEDSRQGQGQAIHNDLLRLLDADSATGVACCGVTVQHLSPEALTYGNAEARQVAERQSDRILSALAELYGVDSVPDLLTYALCDLRHLADQSTLAFDRHDKNAFQYYRAEKDAEDKESMR</sequence>
<proteinExistence type="predicted"/>
<dbReference type="Proteomes" id="UP000198599">
    <property type="component" value="Unassembled WGS sequence"/>
</dbReference>
<reference evidence="2" key="1">
    <citation type="submission" date="2016-10" db="EMBL/GenBank/DDBJ databases">
        <authorList>
            <person name="Varghese N."/>
            <person name="Submissions S."/>
        </authorList>
    </citation>
    <scope>NUCLEOTIDE SEQUENCE [LARGE SCALE GENOMIC DNA]</scope>
    <source>
        <strain evidence="2">DSM 28463</strain>
    </source>
</reference>
<evidence type="ECO:0000313" key="2">
    <source>
        <dbReference type="Proteomes" id="UP000198599"/>
    </source>
</evidence>
<dbReference type="STRING" id="1005928.SAMN04487859_12165"/>
<accession>A0A1I5FRU0</accession>
<organism evidence="1 2">
    <name type="scientific">Roseovarius lutimaris</name>
    <dbReference type="NCBI Taxonomy" id="1005928"/>
    <lineage>
        <taxon>Bacteria</taxon>
        <taxon>Pseudomonadati</taxon>
        <taxon>Pseudomonadota</taxon>
        <taxon>Alphaproteobacteria</taxon>
        <taxon>Rhodobacterales</taxon>
        <taxon>Roseobacteraceae</taxon>
        <taxon>Roseovarius</taxon>
    </lineage>
</organism>
<dbReference type="AlphaFoldDB" id="A0A1I5FRU0"/>
<gene>
    <name evidence="1" type="ORF">SAMN04487859_12165</name>
</gene>
<name>A0A1I5FRU0_9RHOB</name>
<dbReference type="RefSeq" id="WP_092841527.1">
    <property type="nucleotide sequence ID" value="NZ_FOVP01000021.1"/>
</dbReference>